<dbReference type="Pfam" id="PF00875">
    <property type="entry name" value="DNA_photolyase"/>
    <property type="match status" value="1"/>
</dbReference>
<dbReference type="Proteomes" id="UP000743760">
    <property type="component" value="Unassembled WGS sequence"/>
</dbReference>
<evidence type="ECO:0000259" key="5">
    <source>
        <dbReference type="PROSITE" id="PS51645"/>
    </source>
</evidence>
<dbReference type="SUPFAM" id="SSF52425">
    <property type="entry name" value="Cryptochrome/photolyase, N-terminal domain"/>
    <property type="match status" value="1"/>
</dbReference>
<organism evidence="6 7">
    <name type="scientific">Brevibacterium epidermidis</name>
    <dbReference type="NCBI Taxonomy" id="1698"/>
    <lineage>
        <taxon>Bacteria</taxon>
        <taxon>Bacillati</taxon>
        <taxon>Actinomycetota</taxon>
        <taxon>Actinomycetes</taxon>
        <taxon>Micrococcales</taxon>
        <taxon>Brevibacteriaceae</taxon>
        <taxon>Brevibacterium</taxon>
    </lineage>
</organism>
<accession>A0A9D2UM11</accession>
<dbReference type="GO" id="GO:0071949">
    <property type="term" value="F:FAD binding"/>
    <property type="evidence" value="ECO:0007669"/>
    <property type="project" value="TreeGrafter"/>
</dbReference>
<feature type="binding site" evidence="3">
    <location>
        <position position="299"/>
    </location>
    <ligand>
        <name>FAD</name>
        <dbReference type="ChEBI" id="CHEBI:57692"/>
    </ligand>
</feature>
<name>A0A9D2UM11_BREEP</name>
<dbReference type="PRINTS" id="PR00147">
    <property type="entry name" value="DNAPHOTLYASE"/>
</dbReference>
<reference evidence="6" key="2">
    <citation type="submission" date="2021-09" db="EMBL/GenBank/DDBJ databases">
        <authorList>
            <person name="Gilroy R."/>
        </authorList>
    </citation>
    <scope>NUCLEOTIDE SEQUENCE</scope>
    <source>
        <strain evidence="6">CHK139-4039</strain>
    </source>
</reference>
<comment type="cofactor">
    <cofactor evidence="3">
        <name>FAD</name>
        <dbReference type="ChEBI" id="CHEBI:57692"/>
    </cofactor>
    <text evidence="3">Binds 1 FAD per subunit.</text>
</comment>
<reference evidence="6" key="1">
    <citation type="journal article" date="2021" name="PeerJ">
        <title>Extensive microbial diversity within the chicken gut microbiome revealed by metagenomics and culture.</title>
        <authorList>
            <person name="Gilroy R."/>
            <person name="Ravi A."/>
            <person name="Getino M."/>
            <person name="Pursley I."/>
            <person name="Horton D.L."/>
            <person name="Alikhan N.F."/>
            <person name="Baker D."/>
            <person name="Gharbi K."/>
            <person name="Hall N."/>
            <person name="Watson M."/>
            <person name="Adriaenssens E.M."/>
            <person name="Foster-Nyarko E."/>
            <person name="Jarju S."/>
            <person name="Secka A."/>
            <person name="Antonio M."/>
            <person name="Oren A."/>
            <person name="Chaudhuri R.R."/>
            <person name="La Ragione R."/>
            <person name="Hildebrand F."/>
            <person name="Pallen M.J."/>
        </authorList>
    </citation>
    <scope>NUCLEOTIDE SEQUENCE</scope>
    <source>
        <strain evidence="6">CHK139-4039</strain>
    </source>
</reference>
<dbReference type="GO" id="GO:0003677">
    <property type="term" value="F:DNA binding"/>
    <property type="evidence" value="ECO:0007669"/>
    <property type="project" value="TreeGrafter"/>
</dbReference>
<dbReference type="SUPFAM" id="SSF48173">
    <property type="entry name" value="Cryptochrome/photolyase FAD-binding domain"/>
    <property type="match status" value="1"/>
</dbReference>
<evidence type="ECO:0000313" key="6">
    <source>
        <dbReference type="EMBL" id="HJE77492.1"/>
    </source>
</evidence>
<keyword evidence="2 3" id="KW-0274">FAD</keyword>
<dbReference type="InterPro" id="IPR036155">
    <property type="entry name" value="Crypto/Photolyase_N_sf"/>
</dbReference>
<sequence length="492" mass="55122">MSQDRESLTLVWFRDDLRVEDHEALTAACGDGQVIGLWIRECRGDDGLGPRPLGGAARWWAHESLRVLETELAQVGIPLLFAAGSAADIVPQAAADLKVDAVRWSRRYAPAARRLDAQIKTDLADAGRAVHSHTGALLFEPWTVSPQGGDFYKVFTPFFNAVRDREVGEVLPLPDEQSPLTEADRKNLDNHSWGRSLDDLGLLDGTDTGSGSFASARTPQWWRTTVAGHWNPGCREAARELACLSDGLDGYADSHDVPADPDSTSGLSPRLRFGELSPRQLLAAALDIPEVRDDDRQAWIRQLYWREFSWHLTYHLPAVESEPMRPEFASFPYEDDPEALDHWCSGTTGIDLVDAGMAQLWQTGWMHNRVRMATASFLTKNLLIHWWHGEQWFWDTLVDADEANNPVSWQWVAGCGADAAPYFRIFNPERQCERFDPDREYVGRWLGRGPGDLTQAERSGGDDEPIVDLRTSRQAALAAYDRMKNESAGSNW</sequence>
<evidence type="ECO:0000256" key="4">
    <source>
        <dbReference type="RuleBase" id="RU004182"/>
    </source>
</evidence>
<dbReference type="Gene3D" id="1.10.579.10">
    <property type="entry name" value="DNA Cyclobutane Dipyrimidine Photolyase, subunit A, domain 3"/>
    <property type="match status" value="1"/>
</dbReference>
<comment type="similarity">
    <text evidence="4">Belongs to the DNA photolyase family.</text>
</comment>
<dbReference type="GO" id="GO:0009416">
    <property type="term" value="P:response to light stimulus"/>
    <property type="evidence" value="ECO:0007669"/>
    <property type="project" value="TreeGrafter"/>
</dbReference>
<keyword evidence="1 3" id="KW-0285">Flavoprotein</keyword>
<protein>
    <submittedName>
        <fullName evidence="6">DNA photolyase family protein</fullName>
    </submittedName>
</protein>
<evidence type="ECO:0000256" key="1">
    <source>
        <dbReference type="ARBA" id="ARBA00022630"/>
    </source>
</evidence>
<evidence type="ECO:0000256" key="3">
    <source>
        <dbReference type="PIRSR" id="PIRSR602081-1"/>
    </source>
</evidence>
<proteinExistence type="inferred from homology"/>
<evidence type="ECO:0000313" key="7">
    <source>
        <dbReference type="Proteomes" id="UP000743760"/>
    </source>
</evidence>
<keyword evidence="4" id="KW-0157">Chromophore</keyword>
<dbReference type="AlphaFoldDB" id="A0A9D2UM11"/>
<dbReference type="InterPro" id="IPR005101">
    <property type="entry name" value="Cryptochr/Photolyase_FAD-bd"/>
</dbReference>
<dbReference type="PANTHER" id="PTHR11455">
    <property type="entry name" value="CRYPTOCHROME"/>
    <property type="match status" value="1"/>
</dbReference>
<dbReference type="InterPro" id="IPR006050">
    <property type="entry name" value="DNA_photolyase_N"/>
</dbReference>
<dbReference type="InterPro" id="IPR036134">
    <property type="entry name" value="Crypto/Photolyase_FAD-like_sf"/>
</dbReference>
<evidence type="ECO:0000256" key="2">
    <source>
        <dbReference type="ARBA" id="ARBA00022827"/>
    </source>
</evidence>
<dbReference type="PANTHER" id="PTHR11455:SF9">
    <property type="entry name" value="CRYPTOCHROME CIRCADIAN CLOCK 5 ISOFORM X1"/>
    <property type="match status" value="1"/>
</dbReference>
<comment type="caution">
    <text evidence="6">The sequence shown here is derived from an EMBL/GenBank/DDBJ whole genome shotgun (WGS) entry which is preliminary data.</text>
</comment>
<dbReference type="EMBL" id="DYXR01000194">
    <property type="protein sequence ID" value="HJE77492.1"/>
    <property type="molecule type" value="Genomic_DNA"/>
</dbReference>
<dbReference type="Pfam" id="PF03441">
    <property type="entry name" value="FAD_binding_7"/>
    <property type="match status" value="1"/>
</dbReference>
<feature type="binding site" evidence="3">
    <location>
        <begin position="399"/>
        <end position="401"/>
    </location>
    <ligand>
        <name>FAD</name>
        <dbReference type="ChEBI" id="CHEBI:57692"/>
    </ligand>
</feature>
<dbReference type="Gene3D" id="3.40.50.620">
    <property type="entry name" value="HUPs"/>
    <property type="match status" value="1"/>
</dbReference>
<feature type="binding site" evidence="3">
    <location>
        <position position="251"/>
    </location>
    <ligand>
        <name>FAD</name>
        <dbReference type="ChEBI" id="CHEBI:57692"/>
    </ligand>
</feature>
<gene>
    <name evidence="6" type="ORF">K8V74_06045</name>
</gene>
<dbReference type="InterPro" id="IPR002081">
    <property type="entry name" value="Cryptochrome/DNA_photolyase_1"/>
</dbReference>
<feature type="binding site" evidence="3">
    <location>
        <begin position="264"/>
        <end position="268"/>
    </location>
    <ligand>
        <name>FAD</name>
        <dbReference type="ChEBI" id="CHEBI:57692"/>
    </ligand>
</feature>
<feature type="domain" description="Photolyase/cryptochrome alpha/beta" evidence="5">
    <location>
        <begin position="7"/>
        <end position="138"/>
    </location>
</feature>
<dbReference type="GO" id="GO:0003904">
    <property type="term" value="F:deoxyribodipyrimidine photo-lyase activity"/>
    <property type="evidence" value="ECO:0007669"/>
    <property type="project" value="TreeGrafter"/>
</dbReference>
<dbReference type="InterPro" id="IPR014729">
    <property type="entry name" value="Rossmann-like_a/b/a_fold"/>
</dbReference>
<dbReference type="PROSITE" id="PS51645">
    <property type="entry name" value="PHR_CRY_ALPHA_BETA"/>
    <property type="match status" value="1"/>
</dbReference>
<dbReference type="Gene3D" id="1.25.40.80">
    <property type="match status" value="1"/>
</dbReference>